<sequence length="319" mass="33570">MTPAQLRAFAATVRLGSVKAAAADLAVTESAVSIHIAHLRRELGDKLFARTANGLAFTPGGLRLASRAAEMLGLQDRTILEVKQAGSGRRLLRVAASSLFAEHAAPGLIELFAGRADDLDVELSVHGPQKFASLLLTRAVDVAIGPRPATLDDTTTCTHFLNYQVIAVVGPDHPLAATATAGAAELRGQTWLLGPSAVGRTGMVPAVLRRLGIPEHNQRIFQSHAASVDEAKRGKGVALAVAFAVTKDLAEGDLRQLAGPQLPARGSWNLLALPDREAPAAAAELRRFVTTPRATQAMLRGAGVTAGRFRPAIHVTLWS</sequence>
<name>A0ABU4FSZ1_9ACTN</name>
<dbReference type="InterPro" id="IPR036390">
    <property type="entry name" value="WH_DNA-bd_sf"/>
</dbReference>
<dbReference type="RefSeq" id="WP_019056028.1">
    <property type="nucleotide sequence ID" value="NZ_JAWMAJ010000362.1"/>
</dbReference>
<proteinExistence type="inferred from homology"/>
<evidence type="ECO:0000256" key="4">
    <source>
        <dbReference type="ARBA" id="ARBA00023163"/>
    </source>
</evidence>
<gene>
    <name evidence="6" type="ORF">R5A26_48285</name>
</gene>
<dbReference type="InterPro" id="IPR000847">
    <property type="entry name" value="LysR_HTH_N"/>
</dbReference>
<evidence type="ECO:0000256" key="3">
    <source>
        <dbReference type="ARBA" id="ARBA00023125"/>
    </source>
</evidence>
<keyword evidence="3" id="KW-0238">DNA-binding</keyword>
<dbReference type="InterPro" id="IPR005119">
    <property type="entry name" value="LysR_subst-bd"/>
</dbReference>
<evidence type="ECO:0000313" key="7">
    <source>
        <dbReference type="Proteomes" id="UP001187346"/>
    </source>
</evidence>
<protein>
    <submittedName>
        <fullName evidence="6">LysR family transcriptional regulator</fullName>
    </submittedName>
</protein>
<dbReference type="Pfam" id="PF03466">
    <property type="entry name" value="LysR_substrate"/>
    <property type="match status" value="1"/>
</dbReference>
<dbReference type="PROSITE" id="PS50931">
    <property type="entry name" value="HTH_LYSR"/>
    <property type="match status" value="1"/>
</dbReference>
<keyword evidence="4" id="KW-0804">Transcription</keyword>
<dbReference type="SUPFAM" id="SSF46785">
    <property type="entry name" value="Winged helix' DNA-binding domain"/>
    <property type="match status" value="1"/>
</dbReference>
<dbReference type="InterPro" id="IPR036388">
    <property type="entry name" value="WH-like_DNA-bd_sf"/>
</dbReference>
<keyword evidence="2" id="KW-0805">Transcription regulation</keyword>
<comment type="similarity">
    <text evidence="1">Belongs to the LysR transcriptional regulatory family.</text>
</comment>
<dbReference type="Proteomes" id="UP001187346">
    <property type="component" value="Unassembled WGS sequence"/>
</dbReference>
<comment type="caution">
    <text evidence="6">The sequence shown here is derived from an EMBL/GenBank/DDBJ whole genome shotgun (WGS) entry which is preliminary data.</text>
</comment>
<dbReference type="Gene3D" id="1.10.10.10">
    <property type="entry name" value="Winged helix-like DNA-binding domain superfamily/Winged helix DNA-binding domain"/>
    <property type="match status" value="1"/>
</dbReference>
<dbReference type="EMBL" id="JAWMAJ010000362">
    <property type="protein sequence ID" value="MDV7223739.1"/>
    <property type="molecule type" value="Genomic_DNA"/>
</dbReference>
<evidence type="ECO:0000313" key="6">
    <source>
        <dbReference type="EMBL" id="MDV7223739.1"/>
    </source>
</evidence>
<accession>A0ABU4FSZ1</accession>
<dbReference type="SUPFAM" id="SSF53850">
    <property type="entry name" value="Periplasmic binding protein-like II"/>
    <property type="match status" value="1"/>
</dbReference>
<reference evidence="6 7" key="1">
    <citation type="submission" date="2023-10" db="EMBL/GenBank/DDBJ databases">
        <title>Characterization of rhizosphere-enriched actinobacteria from wheat plants lab-grown on chernevaya soil.</title>
        <authorList>
            <person name="Tikhonova E.N."/>
            <person name="Konopkin A."/>
            <person name="Kravchenko I.K."/>
        </authorList>
    </citation>
    <scope>NUCLEOTIDE SEQUENCE [LARGE SCALE GENOMIC DNA]</scope>
    <source>
        <strain evidence="6 7">RR29</strain>
    </source>
</reference>
<keyword evidence="7" id="KW-1185">Reference proteome</keyword>
<dbReference type="PANTHER" id="PTHR30126">
    <property type="entry name" value="HTH-TYPE TRANSCRIPTIONAL REGULATOR"/>
    <property type="match status" value="1"/>
</dbReference>
<dbReference type="Pfam" id="PF00126">
    <property type="entry name" value="HTH_1"/>
    <property type="match status" value="1"/>
</dbReference>
<organism evidence="6 7">
    <name type="scientific">Streptomyces prunicolor</name>
    <dbReference type="NCBI Taxonomy" id="67348"/>
    <lineage>
        <taxon>Bacteria</taxon>
        <taxon>Bacillati</taxon>
        <taxon>Actinomycetota</taxon>
        <taxon>Actinomycetes</taxon>
        <taxon>Kitasatosporales</taxon>
        <taxon>Streptomycetaceae</taxon>
        <taxon>Streptomyces</taxon>
    </lineage>
</organism>
<dbReference type="PANTHER" id="PTHR30126:SF39">
    <property type="entry name" value="HTH-TYPE TRANSCRIPTIONAL REGULATOR CYSL"/>
    <property type="match status" value="1"/>
</dbReference>
<evidence type="ECO:0000256" key="2">
    <source>
        <dbReference type="ARBA" id="ARBA00023015"/>
    </source>
</evidence>
<evidence type="ECO:0000259" key="5">
    <source>
        <dbReference type="PROSITE" id="PS50931"/>
    </source>
</evidence>
<dbReference type="Gene3D" id="3.40.190.290">
    <property type="match status" value="1"/>
</dbReference>
<evidence type="ECO:0000256" key="1">
    <source>
        <dbReference type="ARBA" id="ARBA00009437"/>
    </source>
</evidence>
<feature type="domain" description="HTH lysR-type" evidence="5">
    <location>
        <begin position="1"/>
        <end position="58"/>
    </location>
</feature>